<feature type="transmembrane region" description="Helical" evidence="1">
    <location>
        <begin position="96"/>
        <end position="118"/>
    </location>
</feature>
<organism evidence="2">
    <name type="scientific">Ananas comosus var. bracteatus</name>
    <name type="common">red pineapple</name>
    <dbReference type="NCBI Taxonomy" id="296719"/>
    <lineage>
        <taxon>Eukaryota</taxon>
        <taxon>Viridiplantae</taxon>
        <taxon>Streptophyta</taxon>
        <taxon>Embryophyta</taxon>
        <taxon>Tracheophyta</taxon>
        <taxon>Spermatophyta</taxon>
        <taxon>Magnoliopsida</taxon>
        <taxon>Liliopsida</taxon>
        <taxon>Poales</taxon>
        <taxon>Bromeliaceae</taxon>
        <taxon>Bromelioideae</taxon>
        <taxon>Ananas</taxon>
    </lineage>
</organism>
<evidence type="ECO:0000256" key="1">
    <source>
        <dbReference type="SAM" id="Phobius"/>
    </source>
</evidence>
<gene>
    <name evidence="2" type="ORF">CB5_LOCUS9330</name>
</gene>
<evidence type="ECO:0000313" key="2">
    <source>
        <dbReference type="EMBL" id="CAD1826119.1"/>
    </source>
</evidence>
<protein>
    <submittedName>
        <fullName evidence="2">Uncharacterized protein</fullName>
    </submittedName>
</protein>
<dbReference type="EMBL" id="LR862145">
    <property type="protein sequence ID" value="CAD1826119.1"/>
    <property type="molecule type" value="Genomic_DNA"/>
</dbReference>
<feature type="transmembrane region" description="Helical" evidence="1">
    <location>
        <begin position="54"/>
        <end position="76"/>
    </location>
</feature>
<keyword evidence="1" id="KW-1133">Transmembrane helix</keyword>
<keyword evidence="1" id="KW-0472">Membrane</keyword>
<name>A0A6V7P5K0_ANACO</name>
<proteinExistence type="predicted"/>
<feature type="transmembrane region" description="Helical" evidence="1">
    <location>
        <begin position="23"/>
        <end position="42"/>
    </location>
</feature>
<dbReference type="AlphaFoldDB" id="A0A6V7P5K0"/>
<sequence>MVFNPTQADGPICDRPSLIRASLFLLLPAVGQLVLITTLFDVNANARAPFLNLLVRSLLAITLALAFNVVMLVLLLPLAPFADVIAPTVASRLERAAAAGSLTTLLLATSLFVFVALIGD</sequence>
<accession>A0A6V7P5K0</accession>
<keyword evidence="1" id="KW-0812">Transmembrane</keyword>
<reference evidence="2" key="1">
    <citation type="submission" date="2020-07" db="EMBL/GenBank/DDBJ databases">
        <authorList>
            <person name="Lin J."/>
        </authorList>
    </citation>
    <scope>NUCLEOTIDE SEQUENCE</scope>
</reference>